<dbReference type="Proteomes" id="UP000190827">
    <property type="component" value="Unassembled WGS sequence"/>
</dbReference>
<protein>
    <submittedName>
        <fullName evidence="4">CDP-alcohol phosphatidyltransferase</fullName>
    </submittedName>
</protein>
<feature type="transmembrane region" description="Helical" evidence="3">
    <location>
        <begin position="57"/>
        <end position="83"/>
    </location>
</feature>
<evidence type="ECO:0000313" key="4">
    <source>
        <dbReference type="EMBL" id="SKC46583.1"/>
    </source>
</evidence>
<proteinExistence type="inferred from homology"/>
<keyword evidence="1 2" id="KW-0808">Transferase</keyword>
<evidence type="ECO:0000256" key="2">
    <source>
        <dbReference type="RuleBase" id="RU003750"/>
    </source>
</evidence>
<feature type="transmembrane region" description="Helical" evidence="3">
    <location>
        <begin position="198"/>
        <end position="219"/>
    </location>
</feature>
<dbReference type="EMBL" id="FUZO01000001">
    <property type="protein sequence ID" value="SKC46583.1"/>
    <property type="molecule type" value="Genomic_DNA"/>
</dbReference>
<keyword evidence="3" id="KW-1133">Transmembrane helix</keyword>
<dbReference type="InterPro" id="IPR048254">
    <property type="entry name" value="CDP_ALCOHOL_P_TRANSF_CS"/>
</dbReference>
<keyword evidence="3" id="KW-0812">Transmembrane</keyword>
<keyword evidence="5" id="KW-1185">Reference proteome</keyword>
<evidence type="ECO:0000256" key="3">
    <source>
        <dbReference type="SAM" id="Phobius"/>
    </source>
</evidence>
<accession>A0ABY1LIX9</accession>
<evidence type="ECO:0000256" key="1">
    <source>
        <dbReference type="ARBA" id="ARBA00022679"/>
    </source>
</evidence>
<dbReference type="InterPro" id="IPR000462">
    <property type="entry name" value="CDP-OH_P_trans"/>
</dbReference>
<keyword evidence="3" id="KW-0472">Membrane</keyword>
<sequence length="270" mass="28864">MTRTAPMTQPTEDPDVAERYSDIVARLAGAQKKRTRGAPAYSIYVNRKAGRYLAAAAYQLGLTPNMVTVISAVFTFSGIIMLATLPPTIGLGVGVWLCLAIGYAFDSADGQVARLRGGGSPSGEWLDHVIDATKISSLHLAVLISAFRFFELPTPALLLIPIGYCVVAAVAFFAIILNEQLKRVYGADPAPENGHSTILRSLLVIPTDYGFLCLIFVLLGAPQVFFAAYTLMFLANAGHLLLASVKWFRDMERLGSVGTASGGQPVALGR</sequence>
<reference evidence="4 5" key="1">
    <citation type="submission" date="2017-02" db="EMBL/GenBank/DDBJ databases">
        <authorList>
            <person name="Varghese N."/>
            <person name="Submissions S."/>
        </authorList>
    </citation>
    <scope>NUCLEOTIDE SEQUENCE [LARGE SCALE GENOMIC DNA]</scope>
    <source>
        <strain evidence="4 5">VKM Ac-1787</strain>
    </source>
</reference>
<name>A0ABY1LIX9_9MICO</name>
<dbReference type="Gene3D" id="1.20.120.1760">
    <property type="match status" value="1"/>
</dbReference>
<feature type="transmembrane region" description="Helical" evidence="3">
    <location>
        <begin position="225"/>
        <end position="245"/>
    </location>
</feature>
<organism evidence="4 5">
    <name type="scientific">Plantibacter cousiniae</name>
    <name type="common">nom. nud.</name>
    <dbReference type="NCBI Taxonomy" id="199709"/>
    <lineage>
        <taxon>Bacteria</taxon>
        <taxon>Bacillati</taxon>
        <taxon>Actinomycetota</taxon>
        <taxon>Actinomycetes</taxon>
        <taxon>Micrococcales</taxon>
        <taxon>Microbacteriaceae</taxon>
        <taxon>Plantibacter</taxon>
    </lineage>
</organism>
<evidence type="ECO:0000313" key="5">
    <source>
        <dbReference type="Proteomes" id="UP000190827"/>
    </source>
</evidence>
<dbReference type="PROSITE" id="PS00379">
    <property type="entry name" value="CDP_ALCOHOL_P_TRANSF"/>
    <property type="match status" value="1"/>
</dbReference>
<dbReference type="Pfam" id="PF01066">
    <property type="entry name" value="CDP-OH_P_transf"/>
    <property type="match status" value="1"/>
</dbReference>
<feature type="transmembrane region" description="Helical" evidence="3">
    <location>
        <begin position="156"/>
        <end position="177"/>
    </location>
</feature>
<feature type="transmembrane region" description="Helical" evidence="3">
    <location>
        <begin position="89"/>
        <end position="108"/>
    </location>
</feature>
<gene>
    <name evidence="4" type="ORF">SAMN06295973_1189</name>
</gene>
<comment type="caution">
    <text evidence="4">The sequence shown here is derived from an EMBL/GenBank/DDBJ whole genome shotgun (WGS) entry which is preliminary data.</text>
</comment>
<comment type="similarity">
    <text evidence="2">Belongs to the CDP-alcohol phosphatidyltransferase class-I family.</text>
</comment>
<dbReference type="InterPro" id="IPR043130">
    <property type="entry name" value="CDP-OH_PTrfase_TM_dom"/>
</dbReference>